<dbReference type="InterPro" id="IPR036691">
    <property type="entry name" value="Endo/exonu/phosph_ase_sf"/>
</dbReference>
<dbReference type="GO" id="GO:0004767">
    <property type="term" value="F:sphingomyelin phosphodiesterase activity"/>
    <property type="evidence" value="ECO:0007669"/>
    <property type="project" value="UniProtKB-EC"/>
</dbReference>
<dbReference type="InterPro" id="IPR005135">
    <property type="entry name" value="Endo/exonuclease/phosphatase"/>
</dbReference>
<dbReference type="SUPFAM" id="SSF64268">
    <property type="entry name" value="PX domain"/>
    <property type="match status" value="2"/>
</dbReference>
<dbReference type="InterPro" id="IPR036871">
    <property type="entry name" value="PX_dom_sf"/>
</dbReference>
<dbReference type="VEuPathDB" id="FungiDB:AeMF1_005157"/>
<feature type="compositionally biased region" description="Polar residues" evidence="5">
    <location>
        <begin position="108"/>
        <end position="124"/>
    </location>
</feature>
<dbReference type="EMBL" id="VJMJ01000243">
    <property type="protein sequence ID" value="KAF0725330.1"/>
    <property type="molecule type" value="Genomic_DNA"/>
</dbReference>
<keyword evidence="8" id="KW-1185">Reference proteome</keyword>
<organism evidence="7 8">
    <name type="scientific">Aphanomyces euteiches</name>
    <dbReference type="NCBI Taxonomy" id="100861"/>
    <lineage>
        <taxon>Eukaryota</taxon>
        <taxon>Sar</taxon>
        <taxon>Stramenopiles</taxon>
        <taxon>Oomycota</taxon>
        <taxon>Saprolegniomycetes</taxon>
        <taxon>Saprolegniales</taxon>
        <taxon>Verrucalvaceae</taxon>
        <taxon>Aphanomyces</taxon>
    </lineage>
</organism>
<comment type="similarity">
    <text evidence="1">Belongs to the neutral sphingomyelinase family.</text>
</comment>
<evidence type="ECO:0000259" key="6">
    <source>
        <dbReference type="PROSITE" id="PS50195"/>
    </source>
</evidence>
<feature type="domain" description="PX" evidence="6">
    <location>
        <begin position="671"/>
        <end position="794"/>
    </location>
</feature>
<feature type="compositionally biased region" description="Low complexity" evidence="5">
    <location>
        <begin position="820"/>
        <end position="833"/>
    </location>
</feature>
<keyword evidence="3" id="KW-0732">Signal</keyword>
<dbReference type="PANTHER" id="PTHR16320:SF23">
    <property type="entry name" value="SPHINGOMYELINASE C 1"/>
    <property type="match status" value="1"/>
</dbReference>
<evidence type="ECO:0000256" key="2">
    <source>
        <dbReference type="ARBA" id="ARBA00012369"/>
    </source>
</evidence>
<dbReference type="CDD" id="cd06093">
    <property type="entry name" value="PX_domain"/>
    <property type="match status" value="1"/>
</dbReference>
<accession>A0A6G0WFU1</accession>
<evidence type="ECO:0000256" key="3">
    <source>
        <dbReference type="ARBA" id="ARBA00022729"/>
    </source>
</evidence>
<dbReference type="Gene3D" id="3.60.10.10">
    <property type="entry name" value="Endonuclease/exonuclease/phosphatase"/>
    <property type="match status" value="2"/>
</dbReference>
<dbReference type="PANTHER" id="PTHR16320">
    <property type="entry name" value="SPHINGOMYELINASE FAMILY MEMBER"/>
    <property type="match status" value="1"/>
</dbReference>
<dbReference type="Proteomes" id="UP000481153">
    <property type="component" value="Unassembled WGS sequence"/>
</dbReference>
<dbReference type="SMART" id="SM00312">
    <property type="entry name" value="PX"/>
    <property type="match status" value="2"/>
</dbReference>
<dbReference type="Gene3D" id="3.30.1520.10">
    <property type="entry name" value="Phox-like domain"/>
    <property type="match status" value="2"/>
</dbReference>
<dbReference type="EC" id="3.1.4.12" evidence="2"/>
<evidence type="ECO:0000256" key="1">
    <source>
        <dbReference type="ARBA" id="ARBA00006335"/>
    </source>
</evidence>
<dbReference type="SUPFAM" id="SSF56219">
    <property type="entry name" value="DNase I-like"/>
    <property type="match status" value="2"/>
</dbReference>
<dbReference type="GO" id="GO:0035091">
    <property type="term" value="F:phosphatidylinositol binding"/>
    <property type="evidence" value="ECO:0007669"/>
    <property type="project" value="InterPro"/>
</dbReference>
<gene>
    <name evidence="7" type="ORF">Ae201684_016103</name>
</gene>
<evidence type="ECO:0000313" key="8">
    <source>
        <dbReference type="Proteomes" id="UP000481153"/>
    </source>
</evidence>
<reference evidence="7 8" key="1">
    <citation type="submission" date="2019-07" db="EMBL/GenBank/DDBJ databases">
        <title>Genomics analysis of Aphanomyces spp. identifies a new class of oomycete effector associated with host adaptation.</title>
        <authorList>
            <person name="Gaulin E."/>
        </authorList>
    </citation>
    <scope>NUCLEOTIDE SEQUENCE [LARGE SCALE GENOMIC DNA]</scope>
    <source>
        <strain evidence="7 8">ATCC 201684</strain>
    </source>
</reference>
<evidence type="ECO:0000313" key="7">
    <source>
        <dbReference type="EMBL" id="KAF0725330.1"/>
    </source>
</evidence>
<dbReference type="Pfam" id="PF00787">
    <property type="entry name" value="PX"/>
    <property type="match status" value="2"/>
</dbReference>
<comment type="caution">
    <text evidence="7">The sequence shown here is derived from an EMBL/GenBank/DDBJ whole genome shotgun (WGS) entry which is preliminary data.</text>
</comment>
<dbReference type="VEuPathDB" id="FungiDB:AeMF1_005158"/>
<proteinExistence type="inferred from homology"/>
<dbReference type="InterPro" id="IPR001683">
    <property type="entry name" value="PX_dom"/>
</dbReference>
<feature type="domain" description="PX" evidence="6">
    <location>
        <begin position="1"/>
        <end position="103"/>
    </location>
</feature>
<evidence type="ECO:0000256" key="5">
    <source>
        <dbReference type="SAM" id="MobiDB-lite"/>
    </source>
</evidence>
<sequence>MLTEFGVVGETESTFEIFVHGATTKALVYRSYDDFAHWHVELSALFPLDHVGFPRRRHRFGLALAPDTLRIKLNSYLHRLLEIPGVHESAVFQSFFQERPTDIPPSPTKSHASSFNTQSNSYEDPLSSSRYLQYTSKTFEALVKRSAGYVLPKQPPPRLVCCNSVLYGQPMHWSACGGLSLAPSSHLHHTITLHSTTTDSFVAESATALSSAGRSIQYGDICRLRSSASGSYLTVRPNGKVSLSSTAGSVFRFVSLFDHGTSVLCGAPVCLQVVEQGVQPRWLSVHKDCLIASDVVAPVTIRPTVASCVHPTKPSGGKAMSVRVLAYNVWFLPQVATKLLKLSPFKGQRAHAIPQVLPEDLDLVVFCEAFDAKAKQILVTEMKRRGFLYETRTAGGKNPLKAFNSGVFCMSRYPLEHYDELLYGGNAVADERLADKAAIYVQMHKRGEIVHVVATHTQAWETPGAIACRARQIQMVARWIAAKKIPKHDILLYAGDFNIDMNLKPPTEYTAMLETLDATNPETKSALIYSFDPTTNKLATSGMSSGGRQERLDYVMYGSSHRRPKTAWTQVLPLKDKAQRDLSDHYPVLSERTFRGSRGTSGRESSAIRSTGPFFFAEFEGGVPPLVDATPVGYTHRRILASRPRTIMVQEDIKVEEIPSPCAKMWQTARSELGVVGTQLSASASGWSFHIYYEIFISFPELHKQWTVRRTYQEFVDLHRQLQQSFPAKLAQRYIVLPRPSRVEFNLTTQARYASSAKRLKEKLNSYLHRLLELVHVCASPIFQTFFNPREQDESPIETSPSSASPSPPTLVLEKPVSPSNDSACSTATTSDASSRDRFSRRGSDWQLEKSLSLSSNISCDQISTGEKATLETLHQRRTPAHVLPPPSLVVKTTSNCSSVVLYGSSISLRTCGGLRLGLTKRSAWSGSQKMAAVAAGGAGIVLSGPVGLTLAGIASLSRHQLSKTYSLSISSKETVKHSEFLIESASALSGVGRAVHYNEPFRLLNTSRNVYLRVAIPVDSKRGYVSATSGATSASLFRWVSPLGYVGPVVCGAPACLQVVEAPWTDELLAVHKDFVTTDGSPAVFKLVLTNHPCLANEDMSRTVARPLPKPVVVRIMAYNVWFLPPVASSLLNLSPFKAQRAHAIPSALPPNVDLVVFCEAFDGGAKIVLATEMKRRGFLYETRNAGSKSSMKAVDSGVFCMSKYPLEEYDELLFGSAAAGDDKIADKGAIYVQMRKGGEVIHVVGTHMQAWESDAAIACREKQLEKIAAWIEDKKIPRRDALIYAGDFNIDKMADTKEYGTMLGMLKAANPETRPGTSEHSFDPFTNILASKGKSSGGKLERLDYVMYGTEFRKPRSCWTQVLPLKVQDGGWEDRSTYDNIVQDLSDHYPVLSEFHFG</sequence>
<feature type="region of interest" description="Disordered" evidence="5">
    <location>
        <begin position="791"/>
        <end position="840"/>
    </location>
</feature>
<feature type="region of interest" description="Disordered" evidence="5">
    <location>
        <begin position="102"/>
        <end position="124"/>
    </location>
</feature>
<dbReference type="GO" id="GO:0005576">
    <property type="term" value="C:extracellular region"/>
    <property type="evidence" value="ECO:0007669"/>
    <property type="project" value="InterPro"/>
</dbReference>
<protein>
    <recommendedName>
        <fullName evidence="2">sphingomyelin phosphodiesterase</fullName>
        <ecNumber evidence="2">3.1.4.12</ecNumber>
    </recommendedName>
</protein>
<keyword evidence="4" id="KW-0378">Hydrolase</keyword>
<dbReference type="CDD" id="cd09078">
    <property type="entry name" value="nSMase"/>
    <property type="match status" value="2"/>
</dbReference>
<evidence type="ECO:0000256" key="4">
    <source>
        <dbReference type="ARBA" id="ARBA00022801"/>
    </source>
</evidence>
<name>A0A6G0WFU1_9STRA</name>
<dbReference type="PROSITE" id="PS50195">
    <property type="entry name" value="PX"/>
    <property type="match status" value="2"/>
</dbReference>
<dbReference type="InterPro" id="IPR017766">
    <property type="entry name" value="Sphingomyelinase/PLipase_C"/>
</dbReference>
<dbReference type="Pfam" id="PF03372">
    <property type="entry name" value="Exo_endo_phos"/>
    <property type="match status" value="1"/>
</dbReference>
<dbReference type="InterPro" id="IPR038772">
    <property type="entry name" value="Sph/SMPD2-like"/>
</dbReference>